<name>A0A1X0QF64_9MICR</name>
<organism evidence="2 3">
    <name type="scientific">Hepatospora eriocheir</name>
    <dbReference type="NCBI Taxonomy" id="1081669"/>
    <lineage>
        <taxon>Eukaryota</taxon>
        <taxon>Fungi</taxon>
        <taxon>Fungi incertae sedis</taxon>
        <taxon>Microsporidia</taxon>
        <taxon>Hepatosporidae</taxon>
        <taxon>Hepatospora</taxon>
    </lineage>
</organism>
<feature type="region of interest" description="Disordered" evidence="1">
    <location>
        <begin position="116"/>
        <end position="144"/>
    </location>
</feature>
<protein>
    <submittedName>
        <fullName evidence="2">Uncharacterized protein</fullName>
    </submittedName>
</protein>
<feature type="compositionally biased region" description="Low complexity" evidence="1">
    <location>
        <begin position="33"/>
        <end position="65"/>
    </location>
</feature>
<reference evidence="2 3" key="1">
    <citation type="journal article" date="2017" name="Environ. Microbiol.">
        <title>Decay of the glycolytic pathway and adaptation to intranuclear parasitism within Enterocytozoonidae microsporidia.</title>
        <authorList>
            <person name="Wiredu Boakye D."/>
            <person name="Jaroenlak P."/>
            <person name="Prachumwat A."/>
            <person name="Williams T.A."/>
            <person name="Bateman K.S."/>
            <person name="Itsathitphaisarn O."/>
            <person name="Sritunyalucksana K."/>
            <person name="Paszkiewicz K.H."/>
            <person name="Moore K.A."/>
            <person name="Stentiford G.D."/>
            <person name="Williams B.A."/>
        </authorList>
    </citation>
    <scope>NUCLEOTIDE SEQUENCE [LARGE SCALE GENOMIC DNA]</scope>
    <source>
        <strain evidence="3">canceri</strain>
    </source>
</reference>
<sequence length="144" mass="16381">MDRTIDDYYNKNKGEKLPFARNRNNLPPATKRYSSSSSKKSSNQSSKNYSNQSSNQSPKGYSSQPPKKPSYQPPKTNNDIKSKSNNPVKNDVNDPNNIRDAVSLLAEYDKRLHLDTLKNSQRKSRSKSGNSYYVKRTVTTRTSN</sequence>
<dbReference type="Proteomes" id="UP000192501">
    <property type="component" value="Unassembled WGS sequence"/>
</dbReference>
<evidence type="ECO:0000313" key="3">
    <source>
        <dbReference type="Proteomes" id="UP000192501"/>
    </source>
</evidence>
<evidence type="ECO:0000313" key="2">
    <source>
        <dbReference type="EMBL" id="ORD98353.1"/>
    </source>
</evidence>
<dbReference type="VEuPathDB" id="MicrosporidiaDB:HERIO_557"/>
<accession>A0A1X0QF64</accession>
<feature type="compositionally biased region" description="Basic and acidic residues" evidence="1">
    <location>
        <begin position="1"/>
        <end position="18"/>
    </location>
</feature>
<evidence type="ECO:0000256" key="1">
    <source>
        <dbReference type="SAM" id="MobiDB-lite"/>
    </source>
</evidence>
<gene>
    <name evidence="2" type="ORF">A0H76_2663</name>
</gene>
<feature type="region of interest" description="Disordered" evidence="1">
    <location>
        <begin position="1"/>
        <end position="97"/>
    </location>
</feature>
<proteinExistence type="predicted"/>
<feature type="compositionally biased region" description="Polar residues" evidence="1">
    <location>
        <begin position="127"/>
        <end position="144"/>
    </location>
</feature>
<dbReference type="EMBL" id="LTAI01000765">
    <property type="protein sequence ID" value="ORD98353.1"/>
    <property type="molecule type" value="Genomic_DNA"/>
</dbReference>
<dbReference type="AlphaFoldDB" id="A0A1X0QF64"/>
<feature type="compositionally biased region" description="Low complexity" evidence="1">
    <location>
        <begin position="83"/>
        <end position="96"/>
    </location>
</feature>
<dbReference type="VEuPathDB" id="MicrosporidiaDB:A0H76_2663"/>
<comment type="caution">
    <text evidence="2">The sequence shown here is derived from an EMBL/GenBank/DDBJ whole genome shotgun (WGS) entry which is preliminary data.</text>
</comment>